<keyword evidence="2" id="KW-1185">Reference proteome</keyword>
<proteinExistence type="predicted"/>
<sequence length="449" mass="51763">MKRQINLSIVLSQKKIKFVLLIALSFGFITFSHSQTTSEKKGSLKTISYGEYDGDYGKEYDYVAIGYVNNNQFVENQILTFLTNRNKKVADTIVSGRCFYAEDGNSYIDGIWKKYEYEGRNTIKKIIRLKGVFKVSNNKNIIGITTNKKIGEEPIIKTMTNTNYNLEIIYKELKLETSINDLVEQEINSSIFNDYIKKSKKVKLTFNNGDSFTGTVKEPMSSVDYSADLIPDDGEYKYSKGEIANGEIYYSPFYHKFLLDKGTIVFQDGSVEDENDVEENSWLKQYKLSNDEIEVMYRDSESLTDMRNKAKSIGEERGKETKEKKILQDQLIEKIRQNKQRLKDKLVVKYGENIGNKILQGKLEAGMSKSMVSDVWKEEYFTVSNIVRNSQNFEVWEFDSGKMATDLIKEYGKDAYNAFLGISLAEQFGKITIPKTLIFKNDKLTDIYR</sequence>
<protein>
    <submittedName>
        <fullName evidence="1">Uncharacterized protein</fullName>
    </submittedName>
</protein>
<gene>
    <name evidence="1" type="ORF">KZH69_12095</name>
</gene>
<reference evidence="1 2" key="1">
    <citation type="submission" date="2021-07" db="EMBL/GenBank/DDBJ databases">
        <title>Flavobacterium sp. nov. isolated from sediment on the Taihu Lake.</title>
        <authorList>
            <person name="Qu J.-H."/>
        </authorList>
    </citation>
    <scope>NUCLEOTIDE SEQUENCE [LARGE SCALE GENOMIC DNA]</scope>
    <source>
        <strain evidence="1 2">NAS39</strain>
    </source>
</reference>
<organism evidence="1 2">
    <name type="scientific">Flavobacterium taihuense</name>
    <dbReference type="NCBI Taxonomy" id="2857508"/>
    <lineage>
        <taxon>Bacteria</taxon>
        <taxon>Pseudomonadati</taxon>
        <taxon>Bacteroidota</taxon>
        <taxon>Flavobacteriia</taxon>
        <taxon>Flavobacteriales</taxon>
        <taxon>Flavobacteriaceae</taxon>
        <taxon>Flavobacterium</taxon>
    </lineage>
</organism>
<comment type="caution">
    <text evidence="1">The sequence shown here is derived from an EMBL/GenBank/DDBJ whole genome shotgun (WGS) entry which is preliminary data.</text>
</comment>
<evidence type="ECO:0000313" key="1">
    <source>
        <dbReference type="EMBL" id="MBW4361227.1"/>
    </source>
</evidence>
<name>A0ABS6XX47_9FLAO</name>
<dbReference type="Proteomes" id="UP000812031">
    <property type="component" value="Unassembled WGS sequence"/>
</dbReference>
<dbReference type="RefSeq" id="WP_219317739.1">
    <property type="nucleotide sequence ID" value="NZ_JAHWYN010000010.1"/>
</dbReference>
<dbReference type="EMBL" id="JAHWYN010000010">
    <property type="protein sequence ID" value="MBW4361227.1"/>
    <property type="molecule type" value="Genomic_DNA"/>
</dbReference>
<accession>A0ABS6XX47</accession>
<evidence type="ECO:0000313" key="2">
    <source>
        <dbReference type="Proteomes" id="UP000812031"/>
    </source>
</evidence>